<keyword evidence="4" id="KW-0238">DNA-binding</keyword>
<protein>
    <submittedName>
        <fullName evidence="11">Sigma-70 family RNA polymerase sigma factor</fullName>
    </submittedName>
</protein>
<comment type="similarity">
    <text evidence="1">Belongs to the sigma-70 factor family.</text>
</comment>
<dbReference type="PANTHER" id="PTHR30603">
    <property type="entry name" value="RNA POLYMERASE SIGMA FACTOR RPO"/>
    <property type="match status" value="1"/>
</dbReference>
<feature type="domain" description="RNA polymerase sigma-70 region 1.2" evidence="7">
    <location>
        <begin position="23"/>
        <end position="56"/>
    </location>
</feature>
<dbReference type="InterPro" id="IPR009042">
    <property type="entry name" value="RNA_pol_sigma70_r1_2"/>
</dbReference>
<feature type="domain" description="RNA polymerase sigma-70 region 3" evidence="8">
    <location>
        <begin position="200"/>
        <end position="270"/>
    </location>
</feature>
<evidence type="ECO:0000256" key="6">
    <source>
        <dbReference type="SAM" id="MobiDB-lite"/>
    </source>
</evidence>
<comment type="caution">
    <text evidence="11">The sequence shown here is derived from an EMBL/GenBank/DDBJ whole genome shotgun (WGS) entry which is preliminary data.</text>
</comment>
<organism evidence="11 12">
    <name type="scientific">Prauserella alba</name>
    <dbReference type="NCBI Taxonomy" id="176898"/>
    <lineage>
        <taxon>Bacteria</taxon>
        <taxon>Bacillati</taxon>
        <taxon>Actinomycetota</taxon>
        <taxon>Actinomycetes</taxon>
        <taxon>Pseudonocardiales</taxon>
        <taxon>Pseudonocardiaceae</taxon>
        <taxon>Prauserella</taxon>
    </lineage>
</organism>
<dbReference type="InterPro" id="IPR000943">
    <property type="entry name" value="RNA_pol_sigma70"/>
</dbReference>
<dbReference type="PANTHER" id="PTHR30603:SF60">
    <property type="entry name" value="RNA POLYMERASE SIGMA FACTOR RPOD"/>
    <property type="match status" value="1"/>
</dbReference>
<dbReference type="SUPFAM" id="SSF88659">
    <property type="entry name" value="Sigma3 and sigma4 domains of RNA polymerase sigma factors"/>
    <property type="match status" value="2"/>
</dbReference>
<feature type="domain" description="RNA polymerase sigma-70 region 4" evidence="10">
    <location>
        <begin position="289"/>
        <end position="342"/>
    </location>
</feature>
<dbReference type="NCBIfam" id="TIGR02937">
    <property type="entry name" value="sigma70-ECF"/>
    <property type="match status" value="1"/>
</dbReference>
<evidence type="ECO:0000256" key="2">
    <source>
        <dbReference type="ARBA" id="ARBA00023015"/>
    </source>
</evidence>
<dbReference type="Pfam" id="PF00140">
    <property type="entry name" value="Sigma70_r1_2"/>
    <property type="match status" value="1"/>
</dbReference>
<sequence length="353" mass="37984">MAEATKTPTRRTRAPGSGEADADLVRVYLDEIGRTPLLTAEQEIDLAKRIEAGVYATELLRRADRAGDGHDSADGSSTGSRSAGHDGSAAPTLPSGAAELPADRRDLQEIARDGEAAKDHMVQANLRLVVTAARKNRNSNLSLLDAVQEGNLGLIHAVEKFDYAKGFKFSTYAMWWIRQAIQRGNAFFSGTIRLPMHTAEQIAKLDRLQRTLEAQGQHNLSVDELAQAADMSVERVLALRQAGQSTASLDVPVDDEGELTLGDLVTAGSVPGVSESLEHSSMVGELNAALETLPAQEATVLALRYGLTDGDAHTVPDIARRLGLTRKRVRSLEERGLSRLRAENHGSLLAWAG</sequence>
<gene>
    <name evidence="11" type="ORF">GCM10009675_19140</name>
</gene>
<evidence type="ECO:0000256" key="1">
    <source>
        <dbReference type="ARBA" id="ARBA00007788"/>
    </source>
</evidence>
<dbReference type="PRINTS" id="PR00046">
    <property type="entry name" value="SIGMA70FCT"/>
</dbReference>
<dbReference type="InterPro" id="IPR007630">
    <property type="entry name" value="RNA_pol_sigma70_r4"/>
</dbReference>
<evidence type="ECO:0000256" key="5">
    <source>
        <dbReference type="ARBA" id="ARBA00023163"/>
    </source>
</evidence>
<dbReference type="Gene3D" id="1.10.10.10">
    <property type="entry name" value="Winged helix-like DNA-binding domain superfamily/Winged helix DNA-binding domain"/>
    <property type="match status" value="2"/>
</dbReference>
<dbReference type="InterPro" id="IPR014284">
    <property type="entry name" value="RNA_pol_sigma-70_dom"/>
</dbReference>
<keyword evidence="3" id="KW-0731">Sigma factor</keyword>
<evidence type="ECO:0000259" key="7">
    <source>
        <dbReference type="Pfam" id="PF00140"/>
    </source>
</evidence>
<proteinExistence type="inferred from homology"/>
<reference evidence="11 12" key="1">
    <citation type="journal article" date="2019" name="Int. J. Syst. Evol. Microbiol.">
        <title>The Global Catalogue of Microorganisms (GCM) 10K type strain sequencing project: providing services to taxonomists for standard genome sequencing and annotation.</title>
        <authorList>
            <consortium name="The Broad Institute Genomics Platform"/>
            <consortium name="The Broad Institute Genome Sequencing Center for Infectious Disease"/>
            <person name="Wu L."/>
            <person name="Ma J."/>
        </authorList>
    </citation>
    <scope>NUCLEOTIDE SEQUENCE [LARGE SCALE GENOMIC DNA]</scope>
    <source>
        <strain evidence="11 12">JCM 13022</strain>
    </source>
</reference>
<dbReference type="InterPro" id="IPR036388">
    <property type="entry name" value="WH-like_DNA-bd_sf"/>
</dbReference>
<dbReference type="SUPFAM" id="SSF88946">
    <property type="entry name" value="Sigma2 domain of RNA polymerase sigma factors"/>
    <property type="match status" value="1"/>
</dbReference>
<evidence type="ECO:0000313" key="12">
    <source>
        <dbReference type="Proteomes" id="UP001500467"/>
    </source>
</evidence>
<evidence type="ECO:0000256" key="3">
    <source>
        <dbReference type="ARBA" id="ARBA00023082"/>
    </source>
</evidence>
<dbReference type="InterPro" id="IPR013325">
    <property type="entry name" value="RNA_pol_sigma_r2"/>
</dbReference>
<dbReference type="InterPro" id="IPR013324">
    <property type="entry name" value="RNA_pol_sigma_r3/r4-like"/>
</dbReference>
<evidence type="ECO:0000259" key="8">
    <source>
        <dbReference type="Pfam" id="PF04539"/>
    </source>
</evidence>
<feature type="domain" description="RNA polymerase sigma-70 region 2" evidence="9">
    <location>
        <begin position="121"/>
        <end position="183"/>
    </location>
</feature>
<dbReference type="EMBL" id="BAAALM010000006">
    <property type="protein sequence ID" value="GAA1202305.1"/>
    <property type="molecule type" value="Genomic_DNA"/>
</dbReference>
<dbReference type="Pfam" id="PF04545">
    <property type="entry name" value="Sigma70_r4"/>
    <property type="match status" value="1"/>
</dbReference>
<feature type="region of interest" description="Disordered" evidence="6">
    <location>
        <begin position="66"/>
        <end position="101"/>
    </location>
</feature>
<dbReference type="RefSeq" id="WP_253853622.1">
    <property type="nucleotide sequence ID" value="NZ_BAAALM010000006.1"/>
</dbReference>
<dbReference type="InterPro" id="IPR007624">
    <property type="entry name" value="RNA_pol_sigma70_r3"/>
</dbReference>
<dbReference type="Proteomes" id="UP001500467">
    <property type="component" value="Unassembled WGS sequence"/>
</dbReference>
<keyword evidence="2" id="KW-0805">Transcription regulation</keyword>
<dbReference type="CDD" id="cd06171">
    <property type="entry name" value="Sigma70_r4"/>
    <property type="match status" value="1"/>
</dbReference>
<dbReference type="Pfam" id="PF04542">
    <property type="entry name" value="Sigma70_r2"/>
    <property type="match status" value="1"/>
</dbReference>
<dbReference type="InterPro" id="IPR050239">
    <property type="entry name" value="Sigma-70_RNA_pol_init_factors"/>
</dbReference>
<accession>A0ABN1VD78</accession>
<keyword evidence="5" id="KW-0804">Transcription</keyword>
<evidence type="ECO:0000256" key="4">
    <source>
        <dbReference type="ARBA" id="ARBA00023125"/>
    </source>
</evidence>
<dbReference type="Gene3D" id="1.10.601.10">
    <property type="entry name" value="RNA Polymerase Primary Sigma Factor"/>
    <property type="match status" value="2"/>
</dbReference>
<feature type="region of interest" description="Disordered" evidence="6">
    <location>
        <begin position="1"/>
        <end position="23"/>
    </location>
</feature>
<dbReference type="Pfam" id="PF04539">
    <property type="entry name" value="Sigma70_r3"/>
    <property type="match status" value="1"/>
</dbReference>
<evidence type="ECO:0000259" key="9">
    <source>
        <dbReference type="Pfam" id="PF04542"/>
    </source>
</evidence>
<dbReference type="InterPro" id="IPR007627">
    <property type="entry name" value="RNA_pol_sigma70_r2"/>
</dbReference>
<evidence type="ECO:0000313" key="11">
    <source>
        <dbReference type="EMBL" id="GAA1202305.1"/>
    </source>
</evidence>
<evidence type="ECO:0000259" key="10">
    <source>
        <dbReference type="Pfam" id="PF04545"/>
    </source>
</evidence>
<name>A0ABN1VD78_9PSEU</name>
<keyword evidence="12" id="KW-1185">Reference proteome</keyword>